<proteinExistence type="predicted"/>
<reference evidence="3 4" key="1">
    <citation type="submission" date="2024-11" db="EMBL/GenBank/DDBJ databases">
        <title>Adaptive evolution of stress response genes in parasites aligns with host niche diversity.</title>
        <authorList>
            <person name="Hahn C."/>
            <person name="Resl P."/>
        </authorList>
    </citation>
    <scope>NUCLEOTIDE SEQUENCE [LARGE SCALE GENOMIC DNA]</scope>
    <source>
        <strain evidence="3">EGGRZ-B1_66</strain>
        <tissue evidence="3">Body</tissue>
    </source>
</reference>
<dbReference type="Gene3D" id="2.130.10.10">
    <property type="entry name" value="YVTN repeat-like/Quinoprotein amine dehydrogenase"/>
    <property type="match status" value="1"/>
</dbReference>
<evidence type="ECO:0000313" key="4">
    <source>
        <dbReference type="Proteomes" id="UP001626550"/>
    </source>
</evidence>
<name>A0ABD2PTU4_9PLAT</name>
<keyword evidence="4" id="KW-1185">Reference proteome</keyword>
<organism evidence="3 4">
    <name type="scientific">Cichlidogyrus casuarinus</name>
    <dbReference type="NCBI Taxonomy" id="1844966"/>
    <lineage>
        <taxon>Eukaryota</taxon>
        <taxon>Metazoa</taxon>
        <taxon>Spiralia</taxon>
        <taxon>Lophotrochozoa</taxon>
        <taxon>Platyhelminthes</taxon>
        <taxon>Monogenea</taxon>
        <taxon>Monopisthocotylea</taxon>
        <taxon>Dactylogyridea</taxon>
        <taxon>Ancyrocephalidae</taxon>
        <taxon>Cichlidogyrus</taxon>
    </lineage>
</organism>
<dbReference type="EMBL" id="JBJKFK010002913">
    <property type="protein sequence ID" value="KAL3310488.1"/>
    <property type="molecule type" value="Genomic_DNA"/>
</dbReference>
<dbReference type="InterPro" id="IPR001680">
    <property type="entry name" value="WD40_rpt"/>
</dbReference>
<dbReference type="SUPFAM" id="SSF50978">
    <property type="entry name" value="WD40 repeat-like"/>
    <property type="match status" value="1"/>
</dbReference>
<dbReference type="InterPro" id="IPR036322">
    <property type="entry name" value="WD40_repeat_dom_sf"/>
</dbReference>
<dbReference type="PANTHER" id="PTHR19857">
    <property type="entry name" value="MITOCHONDRIAL DIVISION PROTEIN 1-RELATED"/>
    <property type="match status" value="1"/>
</dbReference>
<comment type="caution">
    <text evidence="3">The sequence shown here is derived from an EMBL/GenBank/DDBJ whole genome shotgun (WGS) entry which is preliminary data.</text>
</comment>
<dbReference type="InterPro" id="IPR015943">
    <property type="entry name" value="WD40/YVTN_repeat-like_dom_sf"/>
</dbReference>
<dbReference type="Proteomes" id="UP001626550">
    <property type="component" value="Unassembled WGS sequence"/>
</dbReference>
<evidence type="ECO:0000313" key="3">
    <source>
        <dbReference type="EMBL" id="KAL3310488.1"/>
    </source>
</evidence>
<dbReference type="PANTHER" id="PTHR19857:SF8">
    <property type="entry name" value="ANGIO-ASSOCIATED MIGRATORY CELL PROTEIN"/>
    <property type="match status" value="1"/>
</dbReference>
<keyword evidence="1" id="KW-0853">WD repeat</keyword>
<evidence type="ECO:0000256" key="1">
    <source>
        <dbReference type="ARBA" id="ARBA00022574"/>
    </source>
</evidence>
<gene>
    <name evidence="3" type="ORF">Ciccas_010946</name>
</gene>
<sequence>MLCLGDDLTWLDWFGPTNNAECQAAALMAGDSSGMVTVWPVMPKLQGETYTNNASKTPKFLHGFGFQTVGYYCLPGVSKPRLAVLYEDHFLRVWDLQQDTVIKTFELSIHAGPNQSNEEEEMEEEEPPKMVLLASPPVHHPQEGLLAAASSDGHLIFIPCSQSNIDSSDAVKVPVTHLSTHRVRDKTHIEALDYSSTHSYLAYGTISGLLGIYDVGNMRLRQEWVCRLHEQIAPVNWDPSRSVGITHLKWSKRKPVFFTATLANCVLLWSGLMLSEIAGESPTPLAVYWGHRNCILDLCLRPNEQTEEQFATCSDDVSVKVFPVQTNPEIAATLNSLGQISSNIVSM</sequence>
<evidence type="ECO:0000256" key="2">
    <source>
        <dbReference type="ARBA" id="ARBA00022737"/>
    </source>
</evidence>
<dbReference type="InterPro" id="IPR051179">
    <property type="entry name" value="WD_repeat_multifunction"/>
</dbReference>
<dbReference type="AlphaFoldDB" id="A0ABD2PTU4"/>
<accession>A0ABD2PTU4</accession>
<protein>
    <submittedName>
        <fullName evidence="3">Uncharacterized protein</fullName>
    </submittedName>
</protein>
<keyword evidence="2" id="KW-0677">Repeat</keyword>
<dbReference type="SMART" id="SM00320">
    <property type="entry name" value="WD40"/>
    <property type="match status" value="3"/>
</dbReference>